<dbReference type="GO" id="GO:0016324">
    <property type="term" value="C:apical plasma membrane"/>
    <property type="evidence" value="ECO:0007669"/>
    <property type="project" value="TreeGrafter"/>
</dbReference>
<feature type="region of interest" description="Disordered" evidence="2">
    <location>
        <begin position="1"/>
        <end position="31"/>
    </location>
</feature>
<feature type="compositionally biased region" description="Polar residues" evidence="2">
    <location>
        <begin position="567"/>
        <end position="577"/>
    </location>
</feature>
<dbReference type="InterPro" id="IPR001478">
    <property type="entry name" value="PDZ"/>
</dbReference>
<feature type="domain" description="PDZ" evidence="3">
    <location>
        <begin position="255"/>
        <end position="347"/>
    </location>
</feature>
<evidence type="ECO:0000313" key="4">
    <source>
        <dbReference type="EMBL" id="KAF0298564.1"/>
    </source>
</evidence>
<feature type="compositionally biased region" description="Low complexity" evidence="2">
    <location>
        <begin position="556"/>
        <end position="566"/>
    </location>
</feature>
<dbReference type="CDD" id="cd06747">
    <property type="entry name" value="PDZ_MYO18-like"/>
    <property type="match status" value="1"/>
</dbReference>
<dbReference type="GO" id="GO:0072659">
    <property type="term" value="P:protein localization to plasma membrane"/>
    <property type="evidence" value="ECO:0007669"/>
    <property type="project" value="TreeGrafter"/>
</dbReference>
<feature type="compositionally biased region" description="Pro residues" evidence="2">
    <location>
        <begin position="158"/>
        <end position="171"/>
    </location>
</feature>
<feature type="region of interest" description="Disordered" evidence="2">
    <location>
        <begin position="80"/>
        <end position="111"/>
    </location>
</feature>
<dbReference type="SUPFAM" id="SSF50156">
    <property type="entry name" value="PDZ domain-like"/>
    <property type="match status" value="1"/>
</dbReference>
<organism evidence="4 5">
    <name type="scientific">Amphibalanus amphitrite</name>
    <name type="common">Striped barnacle</name>
    <name type="synonym">Balanus amphitrite</name>
    <dbReference type="NCBI Taxonomy" id="1232801"/>
    <lineage>
        <taxon>Eukaryota</taxon>
        <taxon>Metazoa</taxon>
        <taxon>Ecdysozoa</taxon>
        <taxon>Arthropoda</taxon>
        <taxon>Crustacea</taxon>
        <taxon>Multicrustacea</taxon>
        <taxon>Cirripedia</taxon>
        <taxon>Thoracica</taxon>
        <taxon>Thoracicalcarea</taxon>
        <taxon>Balanomorpha</taxon>
        <taxon>Balanoidea</taxon>
        <taxon>Balanidae</taxon>
        <taxon>Amphibalaninae</taxon>
        <taxon>Amphibalanus</taxon>
    </lineage>
</organism>
<feature type="compositionally biased region" description="Low complexity" evidence="2">
    <location>
        <begin position="888"/>
        <end position="899"/>
    </location>
</feature>
<dbReference type="InterPro" id="IPR051067">
    <property type="entry name" value="NHER"/>
</dbReference>
<feature type="region of interest" description="Disordered" evidence="2">
    <location>
        <begin position="872"/>
        <end position="909"/>
    </location>
</feature>
<feature type="compositionally biased region" description="Polar residues" evidence="2">
    <location>
        <begin position="806"/>
        <end position="815"/>
    </location>
</feature>
<evidence type="ECO:0000313" key="5">
    <source>
        <dbReference type="Proteomes" id="UP000440578"/>
    </source>
</evidence>
<feature type="region of interest" description="Disordered" evidence="2">
    <location>
        <begin position="630"/>
        <end position="820"/>
    </location>
</feature>
<dbReference type="PROSITE" id="PS50106">
    <property type="entry name" value="PDZ"/>
    <property type="match status" value="1"/>
</dbReference>
<gene>
    <name evidence="4" type="primary">Myo18a_1</name>
    <name evidence="4" type="ORF">FJT64_004074</name>
</gene>
<feature type="compositionally biased region" description="Low complexity" evidence="2">
    <location>
        <begin position="202"/>
        <end position="219"/>
    </location>
</feature>
<sequence length="952" mass="101245">MFHFMKKDKDDKKKDKDKDKDKKKDKKERRITLEELRRLEEARRSLVGKTKKKEKLPSGITADYLESFTQAEREALASRGAVSVLAGSSSATDAGVPPRPPKRGSGSVVSLKGSLQDYQLVADNIETPAGTTESTVRNEVLNYERLLQRRASGAAGPSAPPPLPNRPPPAASPSQSTHSTPSSSSVQRLARQFDTPRRSPTLSPSGSVRSSASSATTLSEPRAGEASGGRAPHRFPGHELRLPALATAPPPPARILRVARQPGGDFGFALRRSIVLERTARGESRKTVIFAEPGRSSTGEPGGTGLLPGDRLVEVNGVNVEDADREKVVALIRSSADTVVLKVQPIPEVSELSQRRAVDGSHLAVPEDGLNAIRRDGTLRRTGSLRFANKVGQGHGHGRRQGRQQVSCQLSGVTILAADDTDCRQYRCQLTDSGSGDRSDIYVEWWRHRALIAGYDHGSHKVIRGDKKVIRPARGAAPAPAPLHPARPAMLGTFESSLRRSDRSRGSVRGRGRTVSPRPGSSTTDAGLHYLSGSPTPSVASTRPSSGLSDRMPPGSVSSASSVSSVTNRLYHSSTLASAAKTRPAPPERPPERPLRRTNLVELASKVVKTSDFQEGPRVSQLITLEISDEDERAHSGGTVMRRRRSLPNITPAPTAEQPGTPRSGRRRATAGARPRAAESPAGTDPPYGGSLDRRRVARKDGYQRRLGSDGSSASSSPARSDSPTPPGSPAPTGRRRAHCHSQPRPTRDKTPPPFELTLRRSVSVPAKSMGKCDGKSANRSASARKPLTKTQSAGGGGRSGEGLTDESTPLSRTASDSRVEQLLREARKAREMGLAEPRRALIYFPVRSMKKQNGKSFKDLTRILEEHHVDTTDTLSPGRAAVDYPHSGPGPAASSGSSSGSGRGSGSGSCSCSGYGSGEIAGRSAAPMSPLAVLAGVAGTPIIRLPLLCTG</sequence>
<dbReference type="Pfam" id="PF00595">
    <property type="entry name" value="PDZ"/>
    <property type="match status" value="1"/>
</dbReference>
<dbReference type="Proteomes" id="UP000440578">
    <property type="component" value="Unassembled WGS sequence"/>
</dbReference>
<dbReference type="SMART" id="SM00228">
    <property type="entry name" value="PDZ"/>
    <property type="match status" value="1"/>
</dbReference>
<feature type="compositionally biased region" description="Polar residues" evidence="2">
    <location>
        <begin position="533"/>
        <end position="548"/>
    </location>
</feature>
<reference evidence="4 5" key="1">
    <citation type="submission" date="2019-07" db="EMBL/GenBank/DDBJ databases">
        <title>Draft genome assembly of a fouling barnacle, Amphibalanus amphitrite (Darwin, 1854): The first reference genome for Thecostraca.</title>
        <authorList>
            <person name="Kim W."/>
        </authorList>
    </citation>
    <scope>NUCLEOTIDE SEQUENCE [LARGE SCALE GENOMIC DNA]</scope>
    <source>
        <strain evidence="4">SNU_AA5</strain>
        <tissue evidence="4">Soma without cirri and trophi</tissue>
    </source>
</reference>
<accession>A0A6A4W445</accession>
<dbReference type="InterPro" id="IPR036034">
    <property type="entry name" value="PDZ_sf"/>
</dbReference>
<protein>
    <submittedName>
        <fullName evidence="4">Unconventional myosin-XVIIIa</fullName>
    </submittedName>
</protein>
<evidence type="ECO:0000256" key="2">
    <source>
        <dbReference type="SAM" id="MobiDB-lite"/>
    </source>
</evidence>
<feature type="compositionally biased region" description="Low complexity" evidence="2">
    <location>
        <begin position="172"/>
        <end position="185"/>
    </location>
</feature>
<dbReference type="EMBL" id="VIIS01001426">
    <property type="protein sequence ID" value="KAF0298564.1"/>
    <property type="molecule type" value="Genomic_DNA"/>
</dbReference>
<dbReference type="GO" id="GO:0043495">
    <property type="term" value="F:protein-membrane adaptor activity"/>
    <property type="evidence" value="ECO:0007669"/>
    <property type="project" value="TreeGrafter"/>
</dbReference>
<dbReference type="PANTHER" id="PTHR14191:SF3">
    <property type="entry name" value="NA(+)_H(+) EXCHANGE REGULATORY COFACTOR-LIKE PROTEIN NRFL-1"/>
    <property type="match status" value="1"/>
</dbReference>
<evidence type="ECO:0000259" key="3">
    <source>
        <dbReference type="PROSITE" id="PS50106"/>
    </source>
</evidence>
<feature type="compositionally biased region" description="Basic and acidic residues" evidence="2">
    <location>
        <begin position="692"/>
        <end position="708"/>
    </location>
</feature>
<dbReference type="Gene3D" id="2.30.42.10">
    <property type="match status" value="1"/>
</dbReference>
<dbReference type="AlphaFoldDB" id="A0A6A4W445"/>
<feature type="compositionally biased region" description="Low complexity" evidence="2">
    <location>
        <begin position="709"/>
        <end position="723"/>
    </location>
</feature>
<keyword evidence="1" id="KW-0677">Repeat</keyword>
<proteinExistence type="predicted"/>
<name>A0A6A4W445_AMPAM</name>
<dbReference type="PANTHER" id="PTHR14191">
    <property type="entry name" value="PDZ DOMAIN CONTAINING PROTEIN"/>
    <property type="match status" value="1"/>
</dbReference>
<comment type="caution">
    <text evidence="4">The sequence shown here is derived from an EMBL/GenBank/DDBJ whole genome shotgun (WGS) entry which is preliminary data.</text>
</comment>
<feature type="compositionally biased region" description="Low complexity" evidence="2">
    <location>
        <begin position="80"/>
        <end position="91"/>
    </location>
</feature>
<feature type="compositionally biased region" description="Low complexity" evidence="2">
    <location>
        <begin position="513"/>
        <end position="522"/>
    </location>
</feature>
<dbReference type="OrthoDB" id="2914378at2759"/>
<feature type="region of interest" description="Disordered" evidence="2">
    <location>
        <begin position="493"/>
        <end position="599"/>
    </location>
</feature>
<feature type="region of interest" description="Disordered" evidence="2">
    <location>
        <begin position="151"/>
        <end position="237"/>
    </location>
</feature>
<keyword evidence="5" id="KW-1185">Reference proteome</keyword>
<dbReference type="FunFam" id="2.30.42.10:FF:000059">
    <property type="entry name" value="unconventional myosin-XVIIIa isoform X1"/>
    <property type="match status" value="1"/>
</dbReference>
<evidence type="ECO:0000256" key="1">
    <source>
        <dbReference type="ARBA" id="ARBA00022737"/>
    </source>
</evidence>